<keyword evidence="6 16" id="KW-0679">Respiratory chain</keyword>
<comment type="function">
    <text evidence="16">Core subunit of the mitochondrial membrane respiratory chain NADH dehydrogenase (Complex I) which catalyzes electron transfer from NADH through the respiratory chain, using ubiquinone as an electron acceptor. Essential for the catalytic activity and assembly of complex I.</text>
</comment>
<evidence type="ECO:0000256" key="6">
    <source>
        <dbReference type="ARBA" id="ARBA00022660"/>
    </source>
</evidence>
<feature type="transmembrane region" description="Helical" evidence="16">
    <location>
        <begin position="77"/>
        <end position="95"/>
    </location>
</feature>
<dbReference type="PANTHER" id="PTHR43507:SF20">
    <property type="entry name" value="NADH-UBIQUINONE OXIDOREDUCTASE CHAIN 4"/>
    <property type="match status" value="1"/>
</dbReference>
<evidence type="ECO:0000256" key="10">
    <source>
        <dbReference type="ARBA" id="ARBA00022989"/>
    </source>
</evidence>
<evidence type="ECO:0000256" key="9">
    <source>
        <dbReference type="ARBA" id="ARBA00022982"/>
    </source>
</evidence>
<keyword evidence="13 16" id="KW-0496">Mitochondrion</keyword>
<comment type="catalytic activity">
    <reaction evidence="15 16">
        <text>a ubiquinone + NADH + 5 H(+)(in) = a ubiquinol + NAD(+) + 4 H(+)(out)</text>
        <dbReference type="Rhea" id="RHEA:29091"/>
        <dbReference type="Rhea" id="RHEA-COMP:9565"/>
        <dbReference type="Rhea" id="RHEA-COMP:9566"/>
        <dbReference type="ChEBI" id="CHEBI:15378"/>
        <dbReference type="ChEBI" id="CHEBI:16389"/>
        <dbReference type="ChEBI" id="CHEBI:17976"/>
        <dbReference type="ChEBI" id="CHEBI:57540"/>
        <dbReference type="ChEBI" id="CHEBI:57945"/>
        <dbReference type="EC" id="7.1.1.2"/>
    </reaction>
</comment>
<dbReference type="GO" id="GO:0048039">
    <property type="term" value="F:ubiquinone binding"/>
    <property type="evidence" value="ECO:0007669"/>
    <property type="project" value="TreeGrafter"/>
</dbReference>
<evidence type="ECO:0000313" key="18">
    <source>
        <dbReference type="EMBL" id="QNV12014.1"/>
    </source>
</evidence>
<evidence type="ECO:0000256" key="13">
    <source>
        <dbReference type="ARBA" id="ARBA00023128"/>
    </source>
</evidence>
<dbReference type="AlphaFoldDB" id="A0A7L7S8H0"/>
<keyword evidence="12 16" id="KW-0830">Ubiquinone</keyword>
<dbReference type="EC" id="7.1.1.2" evidence="3 16"/>
<dbReference type="GO" id="GO:0008137">
    <property type="term" value="F:NADH dehydrogenase (ubiquinone) activity"/>
    <property type="evidence" value="ECO:0007669"/>
    <property type="project" value="UniProtKB-UniRule"/>
</dbReference>
<dbReference type="GO" id="GO:0042773">
    <property type="term" value="P:ATP synthesis coupled electron transport"/>
    <property type="evidence" value="ECO:0007669"/>
    <property type="project" value="InterPro"/>
</dbReference>
<organism evidence="18">
    <name type="scientific">Galba truncatula</name>
    <dbReference type="NCBI Taxonomy" id="401862"/>
    <lineage>
        <taxon>Eukaryota</taxon>
        <taxon>Metazoa</taxon>
        <taxon>Spiralia</taxon>
        <taxon>Lophotrochozoa</taxon>
        <taxon>Mollusca</taxon>
        <taxon>Gastropoda</taxon>
        <taxon>Heterobranchia</taxon>
        <taxon>Euthyneura</taxon>
        <taxon>Panpulmonata</taxon>
        <taxon>Hygrophila</taxon>
        <taxon>Lymnaeoidea</taxon>
        <taxon>Lymnaeidae</taxon>
        <taxon>Galba</taxon>
    </lineage>
</organism>
<keyword evidence="7 16" id="KW-0812">Transmembrane</keyword>
<comment type="similarity">
    <text evidence="2 16">Belongs to the complex I subunit 4 family.</text>
</comment>
<keyword evidence="14 16" id="KW-0472">Membrane</keyword>
<feature type="transmembrane region" description="Helical" evidence="16">
    <location>
        <begin position="53"/>
        <end position="70"/>
    </location>
</feature>
<feature type="transmembrane region" description="Helical" evidence="16">
    <location>
        <begin position="238"/>
        <end position="259"/>
    </location>
</feature>
<dbReference type="GO" id="GO:0003954">
    <property type="term" value="F:NADH dehydrogenase activity"/>
    <property type="evidence" value="ECO:0007669"/>
    <property type="project" value="TreeGrafter"/>
</dbReference>
<feature type="transmembrane region" description="Helical" evidence="16">
    <location>
        <begin position="326"/>
        <end position="350"/>
    </location>
</feature>
<feature type="domain" description="NADH:quinone oxidoreductase/Mrp antiporter transmembrane" evidence="17">
    <location>
        <begin position="97"/>
        <end position="380"/>
    </location>
</feature>
<evidence type="ECO:0000256" key="3">
    <source>
        <dbReference type="ARBA" id="ARBA00012944"/>
    </source>
</evidence>
<evidence type="ECO:0000256" key="7">
    <source>
        <dbReference type="ARBA" id="ARBA00022692"/>
    </source>
</evidence>
<feature type="transmembrane region" description="Helical" evidence="16">
    <location>
        <begin position="7"/>
        <end position="33"/>
    </location>
</feature>
<feature type="transmembrane region" description="Helical" evidence="16">
    <location>
        <begin position="362"/>
        <end position="386"/>
    </location>
</feature>
<evidence type="ECO:0000256" key="8">
    <source>
        <dbReference type="ARBA" id="ARBA00022967"/>
    </source>
</evidence>
<proteinExistence type="inferred from homology"/>
<accession>A0A7L7S8H0</accession>
<keyword evidence="8" id="KW-1278">Translocase</keyword>
<keyword evidence="11 16" id="KW-0520">NAD</keyword>
<dbReference type="EMBL" id="MT862422">
    <property type="protein sequence ID" value="QNV12014.1"/>
    <property type="molecule type" value="Genomic_DNA"/>
</dbReference>
<geneLocation type="mitochondrion" evidence="18"/>
<sequence length="441" mass="49982">MISLLLGFIFMLVLSFSWSTTYLMFLILVILSLMFLQQNFAMTMNLFFMDNQLGSLMIFLSVFLCFLSLISTPSFKSSKYVICLISLGLILSLAFSSNNILTFYIFFESSLIPTLMLIICWGYQPERLQAGSYMMLYTVTASLPLLFLILINTLSMSTLNMFILSNLNISMNNSLLIMFLYGAFLIKLPMYSVHLWLPKAHVEAPLAGSMILAGILLKLGGYGLYLMNKCFNLVTKDWSMLFLTSLSIWGALLACFMCLRQTDMKALVAYSSVAHMGLVIVGVLSNQQWGLTSAIIMMFAHGVTSSALFCMTYFTYEKVNTRSMIYLKGLLQLYPMLSLFWFILCCVNMAAPPTLNLISELIIIPCLYNMSLSFILIMGLLVFFSASYNMYLYTMLNHGFMSNYCIPAKNLKSFEISSLTMHILPLLLILKSELFIILLEF</sequence>
<evidence type="ECO:0000256" key="2">
    <source>
        <dbReference type="ARBA" id="ARBA00009025"/>
    </source>
</evidence>
<evidence type="ECO:0000256" key="14">
    <source>
        <dbReference type="ARBA" id="ARBA00023136"/>
    </source>
</evidence>
<dbReference type="Pfam" id="PF00361">
    <property type="entry name" value="Proton_antipo_M"/>
    <property type="match status" value="1"/>
</dbReference>
<dbReference type="PRINTS" id="PR01437">
    <property type="entry name" value="NUOXDRDTASE4"/>
</dbReference>
<evidence type="ECO:0000256" key="11">
    <source>
        <dbReference type="ARBA" id="ARBA00023027"/>
    </source>
</evidence>
<feature type="transmembrane region" description="Helical" evidence="16">
    <location>
        <begin position="175"/>
        <end position="197"/>
    </location>
</feature>
<feature type="transmembrane region" description="Helical" evidence="16">
    <location>
        <begin position="135"/>
        <end position="155"/>
    </location>
</feature>
<protein>
    <recommendedName>
        <fullName evidence="4 16">NADH-ubiquinone oxidoreductase chain 4</fullName>
        <ecNumber evidence="3 16">7.1.1.2</ecNumber>
    </recommendedName>
</protein>
<dbReference type="GO" id="GO:0031966">
    <property type="term" value="C:mitochondrial membrane"/>
    <property type="evidence" value="ECO:0007669"/>
    <property type="project" value="UniProtKB-SubCell"/>
</dbReference>
<feature type="transmembrane region" description="Helical" evidence="16">
    <location>
        <begin position="266"/>
        <end position="285"/>
    </location>
</feature>
<comment type="subcellular location">
    <subcellularLocation>
        <location evidence="1 16">Mitochondrion membrane</location>
        <topology evidence="1 16">Multi-pass membrane protein</topology>
    </subcellularLocation>
</comment>
<evidence type="ECO:0000256" key="5">
    <source>
        <dbReference type="ARBA" id="ARBA00022448"/>
    </source>
</evidence>
<evidence type="ECO:0000256" key="1">
    <source>
        <dbReference type="ARBA" id="ARBA00004225"/>
    </source>
</evidence>
<evidence type="ECO:0000256" key="12">
    <source>
        <dbReference type="ARBA" id="ARBA00023075"/>
    </source>
</evidence>
<dbReference type="InterPro" id="IPR003918">
    <property type="entry name" value="NADH_UbQ_OxRdtase"/>
</dbReference>
<evidence type="ECO:0000256" key="4">
    <source>
        <dbReference type="ARBA" id="ARBA00021006"/>
    </source>
</evidence>
<keyword evidence="10 16" id="KW-1133">Transmembrane helix</keyword>
<dbReference type="PANTHER" id="PTHR43507">
    <property type="entry name" value="NADH-UBIQUINONE OXIDOREDUCTASE CHAIN 4"/>
    <property type="match status" value="1"/>
</dbReference>
<feature type="transmembrane region" description="Helical" evidence="16">
    <location>
        <begin position="204"/>
        <end position="226"/>
    </location>
</feature>
<feature type="transmembrane region" description="Helical" evidence="16">
    <location>
        <begin position="101"/>
        <end position="123"/>
    </location>
</feature>
<feature type="transmembrane region" description="Helical" evidence="16">
    <location>
        <begin position="291"/>
        <end position="314"/>
    </location>
</feature>
<dbReference type="InterPro" id="IPR001750">
    <property type="entry name" value="ND/Mrp_TM"/>
</dbReference>
<keyword evidence="9 16" id="KW-0249">Electron transport</keyword>
<name>A0A7L7S8H0_9GAST</name>
<evidence type="ECO:0000259" key="17">
    <source>
        <dbReference type="Pfam" id="PF00361"/>
    </source>
</evidence>
<evidence type="ECO:0000256" key="15">
    <source>
        <dbReference type="ARBA" id="ARBA00049551"/>
    </source>
</evidence>
<reference evidence="18" key="1">
    <citation type="submission" date="2020-08" db="EMBL/GenBank/DDBJ databases">
        <title>DNAmark Project.</title>
        <authorList>
            <person name="Leerhoei F."/>
        </authorList>
    </citation>
    <scope>NUCLEOTIDE SEQUENCE</scope>
    <source>
        <strain evidence="18">DM665</strain>
    </source>
</reference>
<evidence type="ECO:0000256" key="16">
    <source>
        <dbReference type="RuleBase" id="RU003297"/>
    </source>
</evidence>
<dbReference type="GO" id="GO:0015990">
    <property type="term" value="P:electron transport coupled proton transport"/>
    <property type="evidence" value="ECO:0007669"/>
    <property type="project" value="TreeGrafter"/>
</dbReference>
<keyword evidence="5 16" id="KW-0813">Transport</keyword>
<gene>
    <name evidence="18" type="primary">ND4</name>
</gene>